<protein>
    <submittedName>
        <fullName evidence="7">DNA recombination protein RmuC</fullName>
    </submittedName>
</protein>
<evidence type="ECO:0000256" key="6">
    <source>
        <dbReference type="SAM" id="MobiDB-lite"/>
    </source>
</evidence>
<reference evidence="7 8" key="1">
    <citation type="submission" date="2018-02" db="EMBL/GenBank/DDBJ databases">
        <title>Genome sequencing of Solimonas sp. HR-BB.</title>
        <authorList>
            <person name="Lee Y."/>
            <person name="Jeon C.O."/>
        </authorList>
    </citation>
    <scope>NUCLEOTIDE SEQUENCE [LARGE SCALE GENOMIC DNA]</scope>
    <source>
        <strain evidence="7 8">HR-BB</strain>
    </source>
</reference>
<feature type="region of interest" description="Disordered" evidence="6">
    <location>
        <begin position="457"/>
        <end position="477"/>
    </location>
</feature>
<evidence type="ECO:0000256" key="1">
    <source>
        <dbReference type="ARBA" id="ARBA00003416"/>
    </source>
</evidence>
<evidence type="ECO:0000256" key="2">
    <source>
        <dbReference type="ARBA" id="ARBA00009840"/>
    </source>
</evidence>
<feature type="coiled-coil region" evidence="5">
    <location>
        <begin position="164"/>
        <end position="192"/>
    </location>
</feature>
<dbReference type="RefSeq" id="WP_104230832.1">
    <property type="nucleotide sequence ID" value="NZ_PSNW01000007.1"/>
</dbReference>
<dbReference type="PANTHER" id="PTHR30563">
    <property type="entry name" value="DNA RECOMBINATION PROTEIN RMUC"/>
    <property type="match status" value="1"/>
</dbReference>
<evidence type="ECO:0000256" key="4">
    <source>
        <dbReference type="ARBA" id="ARBA00023172"/>
    </source>
</evidence>
<evidence type="ECO:0000256" key="5">
    <source>
        <dbReference type="SAM" id="Coils"/>
    </source>
</evidence>
<proteinExistence type="inferred from homology"/>
<gene>
    <name evidence="7" type="ORF">C3942_13230</name>
</gene>
<dbReference type="EMBL" id="PSNW01000007">
    <property type="protein sequence ID" value="PPE73236.1"/>
    <property type="molecule type" value="Genomic_DNA"/>
</dbReference>
<dbReference type="OrthoDB" id="9765111at2"/>
<dbReference type="Proteomes" id="UP000238220">
    <property type="component" value="Unassembled WGS sequence"/>
</dbReference>
<evidence type="ECO:0000256" key="3">
    <source>
        <dbReference type="ARBA" id="ARBA00023054"/>
    </source>
</evidence>
<accession>A0A2S5TE29</accession>
<keyword evidence="4" id="KW-0233">DNA recombination</keyword>
<organism evidence="7 8">
    <name type="scientific">Solimonas fluminis</name>
    <dbReference type="NCBI Taxonomy" id="2086571"/>
    <lineage>
        <taxon>Bacteria</taxon>
        <taxon>Pseudomonadati</taxon>
        <taxon>Pseudomonadota</taxon>
        <taxon>Gammaproteobacteria</taxon>
        <taxon>Nevskiales</taxon>
        <taxon>Nevskiaceae</taxon>
        <taxon>Solimonas</taxon>
    </lineage>
</organism>
<evidence type="ECO:0000313" key="8">
    <source>
        <dbReference type="Proteomes" id="UP000238220"/>
    </source>
</evidence>
<evidence type="ECO:0000313" key="7">
    <source>
        <dbReference type="EMBL" id="PPE73236.1"/>
    </source>
</evidence>
<keyword evidence="3 5" id="KW-0175">Coiled coil</keyword>
<dbReference type="AlphaFoldDB" id="A0A2S5TE29"/>
<dbReference type="InterPro" id="IPR003798">
    <property type="entry name" value="DNA_recombination_RmuC"/>
</dbReference>
<comment type="caution">
    <text evidence="7">The sequence shown here is derived from an EMBL/GenBank/DDBJ whole genome shotgun (WGS) entry which is preliminary data.</text>
</comment>
<dbReference type="GO" id="GO:0006310">
    <property type="term" value="P:DNA recombination"/>
    <property type="evidence" value="ECO:0007669"/>
    <property type="project" value="UniProtKB-KW"/>
</dbReference>
<sequence>MNSWLIPLLSLAGALLGAFMAVFLTRRRPGQDRGALEPLFERSERAVREEAAGTRREAAELARAQRGEITGLLGGLGQQLHAQQDSLRNVVAERLEGFAAELRLQNQRLAEAQQQFIAQARSTREEQAQGLLRFGETQRAALAQLVETQTRQAETLRGVVEAGLQALRSENAEKLEQMRRTVDEKLHETLEKRLGESFKLVSDRLEQVHKGLGEMQTLATGVGDLKRVLSNVKTRGIFGETQLAALLEQVLTVDQYAANVATRPASSERVEFAIRLPGRGSEDQPVWLPVDAKFPREDYERLLEAQERADPAAAEIAALALERRLREEARTISAKYVEPPHTTDFAILFLPTEGLYAEALRRPGLFEALQREHRVTLAGPTTLLALLNSLQMGFRTLAIEKRSSEVWQVLGAVKTEFGKFGEVLDKVKKKLDEASTQIEQTGVRSRAITRRLREVQALPGSESEQILPPSELQDGEN</sequence>
<comment type="similarity">
    <text evidence="2">Belongs to the RmuC family.</text>
</comment>
<dbReference type="Pfam" id="PF02646">
    <property type="entry name" value="RmuC"/>
    <property type="match status" value="1"/>
</dbReference>
<name>A0A2S5TE29_9GAMM</name>
<dbReference type="PANTHER" id="PTHR30563:SF0">
    <property type="entry name" value="DNA RECOMBINATION PROTEIN RMUC"/>
    <property type="match status" value="1"/>
</dbReference>
<comment type="function">
    <text evidence="1">Involved in DNA recombination.</text>
</comment>
<keyword evidence="8" id="KW-1185">Reference proteome</keyword>